<name>A0AC35FXB4_9BILA</name>
<reference evidence="2" key="1">
    <citation type="submission" date="2022-11" db="UniProtKB">
        <authorList>
            <consortium name="WormBaseParasite"/>
        </authorList>
    </citation>
    <scope>IDENTIFICATION</scope>
</reference>
<evidence type="ECO:0000313" key="1">
    <source>
        <dbReference type="Proteomes" id="UP000887580"/>
    </source>
</evidence>
<proteinExistence type="predicted"/>
<dbReference type="WBParaSite" id="PS1159_v2.g21723.t1">
    <property type="protein sequence ID" value="PS1159_v2.g21723.t1"/>
    <property type="gene ID" value="PS1159_v2.g21723"/>
</dbReference>
<dbReference type="Proteomes" id="UP000887580">
    <property type="component" value="Unplaced"/>
</dbReference>
<accession>A0AC35FXB4</accession>
<sequence>MAARRVGNDLSRRKSDPTSSKLGNNEAVVAAELPWGSLKVVGNMSIDFHSLPAKFTVQNLLLELFSMFEKKIQYVCIEEPLDKFLNKSLKRCDDTYLDNLLRTLGNVSEVCLPSILEALIKWYEEQISIRKRSTNENKDRSQKALLAVNYLFCIVLIELLPQLHFHPTDSAYGINLHNCLIVAETFAEVIGVLSQTHAKLVQKTFFTLLNECRKETPLTQSGVTNIISLLMAMKFYRIKTSQVSEIEQGVSFLDELASYYLEIDLKQKDLKHAIVGLLVEILLPVAAQIKTEANIPALIAFVDKLYGPTLELINKKQHKMAAYPLLTCLLCISQSKFFLNNWVQFLNTTLSNLKNRDPKISRVALESLYRLLWVYIIRNNCEGNTQTRNRLECICNSIFPKGNRSVVPRDAPLNIFVKIIHFIAQQKLDFAFKEIIFDLLGCNRVSRSNTITIYPERMNIGIRALMVIADGLQQKEGPPGMPRAIVPVASGTIQRMRKTYLTRPLTADVARSIGLDLYYLPCRKAFDAILRTLDTDVGKCLMLTSSRTKGKEPDDLIGSDMKPKLDLFRTCIAAIPRLLPEPMPHHDLIDLLTRMTVHMDEELRQTAYLTLQNLITECADWREDIIHTYINFLTNHIQDTFPVLLESAVRFLLQLLCFWKSAIQQEKKKENQQPTLNGITSTLTGRGTTTVSNSAGVIVQNVTNITAHQSVQSEGGNIIGQQNQQQQQQQQHISPLMNNASAIALHNVEGLALALLCQTRVQGKKMAISLLREVKSLFTLMEFHDKPVLTVLDEATPYVLNKYIEHVPLAERQSWNQDFASACDKICTIDTDDNLVNSDKGNEYMHWDTWACALSGYCEYKFLPEQCPTAVNFAWPILFVRLNACNQFVDPNNPQNENRASLLRSSRSKATASTLCGEALDQGSYLSLWQKYLVMSCALTQPPSQHTSVLARSFSPNGNLDSIDSVRSMTSSFRGHRTSSQVNCVHLFQKISSMLRWEQTRDMRDNVVLGIGSTNPRCFDLLLDELSTKGILREAQERKNESNVRRRKRRDLLRLQVIRVTEIAMFRGLLSASNLVDAQTGQLSHILLDLFSAIKVNVESDSDRDISTITSLRLHFAKTITLMVNSIPLEKRKALLPVDKKQEFTFLFFQWCGGAISQTDRNLRHARDIGTYVELKAMHALCSMLCCGPATESYSSSVHVKDSILRWIDMIFMSTSQTVHNICEDMLSTVLHLNDQNNALFEFVVDMCYKQPSEFAKRFFKSLVMLFSKREYPCELVSMLVLCQVYTGDNDDIIRQSAAWLIQILRRQFLDDTSVINLSSTLHTSMSMSDESFKGENFSVTLRSKRAPGIRLFPTSQFFICHQLSQQYPSLTMEMISELFSRLTYLKDISRHIQASILNTLVYWMENIELIDPNCELLILEDDGIARERGYGNEEATRLILNNLLYITAALPSEHQNAVGRLWKTLVTKYPSNLNVVIQYLFVVIIAKHLLNACGERFIANLVNQLSMMTEQFKMTLVRHDVAPYYQVLPTDETKENEEDEMVETGKDLNSSLPDEKPESLNQSHGNLPKELPMPAYGGFYADLRPLLSVSNQSVVHFTKSNLALFLLCDLIGSDEDFSVDWNNHLTTIIHSSVLCLDAVRPLVCRHARKALINIALLYASPGTNTGVIVNLLQNNIIEMERLEIIEKYSVFCLSERMDKPLWANEDVGPRGWKIESSEQLSCFVYHLAQYLNGCISNFNFKWTDVAISCALSINNRHLAGRSFQIASALCQNPTPWIGRMLSRLAELVGDHNEDTQGYITHMMLCLHSLVPYVRITLEESARSLLHSPSSPTGHNRSISYTPALLSNQQHNSQMSSTSAGSATASPLKNSPINNIISPSHSAAYKKDARHSMLIENEMPSTMIQTTPLNRSKSAATLKVDTSLTNEDSIGAFVQLMSIAVAMLESHVDNEYLLALTLMDKLLEAAGPDRECCLQRLHKTIKELDWRGFSGIIGLVCKGVVYTSGYETTVSLLVKCTSLLHEPVVASPNSFSLIVTAILPYLINGFDNMTSLCLTAAQTISDYCVEHLPEAAKDVPELTIQDHPLSYLSTMMIQYRNNSFTRDRFQWTKCVVNYLIDAEKPNSVQLVVFLSEMLERCPPTTHMYLLHIIYLIISHGDFAEASPVPVNAQMIRIVSKHIQGVNWKEAARIVKTVVDQWNLISVSQLKKQCRNRAYAFILGTDKRKPKFELYVGSGDNASGTTTISTTANAISQTVSPPTPRKIASTTGTGVSNHSTATGSSSGPSPGAGNIDSLRRQTTSVQSKVRERLIGLLTASGMQVGIPKSASFIFSQSTSDLYHEGLGGNATTNNNNGTLQGAASNSAYSSSERISHLDDLEAMSGSSLAAGGNEPSIGTDSFPRVFKEFDFLEAEHDSISESTESGFNWLSTIRPPRGIRNSRSGENGDDTLGDDFINPGEGEDDEEEDDIDETTDRGDLDIRSNVNRRGHRDDRTLKKLHRRPLSGASESNDISSDRTPVQSEKHSDDSCPSCPNSDEEDDEMDDDEDDDEIEEMDEFKSQKSQRGASSLEDTASITCPVGEDPLSTNLDTASSIQCRSEFSIQNASDYGARKAPIYLECNHHSSGQVEQVWLSLVNSNGSDNDGEMTAHCILFFSQLFRECCVKMSGLLRDASLIMTSSLATSSSFSQSPNNQRDVSGYFTHALDLRSTDLLQTQKYKLYELGGHYETFIERREQCIRALNAMSSSLKLLKIGGSTLSYNNGSNQEIELSNCVHKLFFQLLQMLDKLYDMIKTIQTSPNAEEYDLSPAVLCLHRDLLACMSEMPASDSRVSTSSSLNVLPRNDQHFDTLVLHMANKQYKNAIIALRQLRHVLIF</sequence>
<evidence type="ECO:0000313" key="2">
    <source>
        <dbReference type="WBParaSite" id="PS1159_v2.g21723.t1"/>
    </source>
</evidence>
<organism evidence="1 2">
    <name type="scientific">Panagrolaimus sp. PS1159</name>
    <dbReference type="NCBI Taxonomy" id="55785"/>
    <lineage>
        <taxon>Eukaryota</taxon>
        <taxon>Metazoa</taxon>
        <taxon>Ecdysozoa</taxon>
        <taxon>Nematoda</taxon>
        <taxon>Chromadorea</taxon>
        <taxon>Rhabditida</taxon>
        <taxon>Tylenchina</taxon>
        <taxon>Panagrolaimomorpha</taxon>
        <taxon>Panagrolaimoidea</taxon>
        <taxon>Panagrolaimidae</taxon>
        <taxon>Panagrolaimus</taxon>
    </lineage>
</organism>
<protein>
    <submittedName>
        <fullName evidence="2">Protein furry</fullName>
    </submittedName>
</protein>